<comment type="caution">
    <text evidence="3">The sequence shown here is derived from an EMBL/GenBank/DDBJ whole genome shotgun (WGS) entry which is preliminary data.</text>
</comment>
<dbReference type="GO" id="GO:0016829">
    <property type="term" value="F:lyase activity"/>
    <property type="evidence" value="ECO:0007669"/>
    <property type="project" value="UniProtKB-KW"/>
</dbReference>
<dbReference type="Gene3D" id="1.20.200.10">
    <property type="entry name" value="Fumarase/aspartase (Central domain)"/>
    <property type="match status" value="1"/>
</dbReference>
<sequence length="453" mass="47525">MAVFPGDGVVLGTLYGSEAMRAIFDERAWLQRMLDVEAALARVQARLGLIPEAAARAIGNAARVENIDLAALAASTRIVGYPVVGLVAELARAAGPEAGRWTHWGATTQDILDTAVSLQVKAGLALIRHDLLTLAAALARQAERHRATPMAGRTHLQHALPITFGLKCAIWLNPLLGHLERLEQLRPRVELAEFGGAAGTLASLGGAGIAVMEGLAQELALGTPRAPWHVCREGLAETVGFLGLLCGSLGKFATDIILLAQTEVAEVAEPHQPGRGGSSTMPQKRNPISAEYILAATRGVQALVPVMQGAMLADQERATGPWQAEPLAVPQAFVLAHGAVLHARAIAQGMVVDAARMRRNLDLTGGLIVAESVMMGLAPSLGREAAHHAVRAACDAALAAGLPLAETLARNTAITARLDRAALEKLTDPARYLGSAEAFISRVLDAAKSWLSP</sequence>
<feature type="domain" description="Adenylosuccinate lyase C-terminal" evidence="2">
    <location>
        <begin position="365"/>
        <end position="444"/>
    </location>
</feature>
<accession>A0A8J4HBQ7</accession>
<dbReference type="Pfam" id="PF10397">
    <property type="entry name" value="ADSL_C"/>
    <property type="match status" value="1"/>
</dbReference>
<dbReference type="SMART" id="SM00998">
    <property type="entry name" value="ADSL_C"/>
    <property type="match status" value="1"/>
</dbReference>
<dbReference type="InterPro" id="IPR000362">
    <property type="entry name" value="Fumarate_lyase_fam"/>
</dbReference>
<dbReference type="InterPro" id="IPR020557">
    <property type="entry name" value="Fumarate_lyase_CS"/>
</dbReference>
<dbReference type="PRINTS" id="PR00149">
    <property type="entry name" value="FUMRATELYASE"/>
</dbReference>
<protein>
    <submittedName>
        <fullName evidence="3">Adenylosuccinate lyase family protein</fullName>
    </submittedName>
</protein>
<dbReference type="PANTHER" id="PTHR43172">
    <property type="entry name" value="ADENYLOSUCCINATE LYASE"/>
    <property type="match status" value="1"/>
</dbReference>
<reference evidence="3" key="1">
    <citation type="journal article" date="2020" name="mSystems">
        <title>Genome- and Community-Level Interaction Insights into Carbon Utilization and Element Cycling Functions of Hydrothermarchaeota in Hydrothermal Sediment.</title>
        <authorList>
            <person name="Zhou Z."/>
            <person name="Liu Y."/>
            <person name="Xu W."/>
            <person name="Pan J."/>
            <person name="Luo Z.H."/>
            <person name="Li M."/>
        </authorList>
    </citation>
    <scope>NUCLEOTIDE SEQUENCE</scope>
    <source>
        <strain evidence="3">SpSt-997</strain>
    </source>
</reference>
<evidence type="ECO:0000259" key="2">
    <source>
        <dbReference type="SMART" id="SM00998"/>
    </source>
</evidence>
<dbReference type="PROSITE" id="PS00163">
    <property type="entry name" value="FUMARATE_LYASES"/>
    <property type="match status" value="1"/>
</dbReference>
<dbReference type="AlphaFoldDB" id="A0A8J4HBQ7"/>
<name>A0A8J4HBQ7_9PROT</name>
<dbReference type="InterPro" id="IPR008948">
    <property type="entry name" value="L-Aspartase-like"/>
</dbReference>
<dbReference type="Gene3D" id="1.10.40.30">
    <property type="entry name" value="Fumarase/aspartase (C-terminal domain)"/>
    <property type="match status" value="1"/>
</dbReference>
<dbReference type="PANTHER" id="PTHR43172:SF2">
    <property type="entry name" value="ADENYLOSUCCINATE LYASE C-TERMINAL DOMAIN-CONTAINING PROTEIN"/>
    <property type="match status" value="1"/>
</dbReference>
<dbReference type="PRINTS" id="PR00145">
    <property type="entry name" value="ARGSUCLYASE"/>
</dbReference>
<gene>
    <name evidence="3" type="ORF">ENY07_09160</name>
</gene>
<comment type="similarity">
    <text evidence="1">Belongs to the class-II fumarase/aspartase family.</text>
</comment>
<dbReference type="SUPFAM" id="SSF48557">
    <property type="entry name" value="L-aspartase-like"/>
    <property type="match status" value="1"/>
</dbReference>
<evidence type="ECO:0000256" key="1">
    <source>
        <dbReference type="ARBA" id="ARBA00034772"/>
    </source>
</evidence>
<dbReference type="Pfam" id="PF00206">
    <property type="entry name" value="Lyase_1"/>
    <property type="match status" value="1"/>
</dbReference>
<evidence type="ECO:0000313" key="3">
    <source>
        <dbReference type="EMBL" id="HGC43368.1"/>
    </source>
</evidence>
<dbReference type="EMBL" id="DTQM01000179">
    <property type="protein sequence ID" value="HGC43368.1"/>
    <property type="molecule type" value="Genomic_DNA"/>
</dbReference>
<dbReference type="InterPro" id="IPR022761">
    <property type="entry name" value="Fumarate_lyase_N"/>
</dbReference>
<dbReference type="InterPro" id="IPR019468">
    <property type="entry name" value="AdenyloSucc_lyase_C"/>
</dbReference>
<proteinExistence type="inferred from homology"/>
<dbReference type="CDD" id="cd01597">
    <property type="entry name" value="pCLME"/>
    <property type="match status" value="1"/>
</dbReference>
<keyword evidence="3" id="KW-0456">Lyase</keyword>
<organism evidence="3">
    <name type="scientific">Acidicaldus sp</name>
    <dbReference type="NCBI Taxonomy" id="1872105"/>
    <lineage>
        <taxon>Bacteria</taxon>
        <taxon>Pseudomonadati</taxon>
        <taxon>Pseudomonadota</taxon>
        <taxon>Alphaproteobacteria</taxon>
        <taxon>Acetobacterales</taxon>
        <taxon>Acetobacteraceae</taxon>
        <taxon>Acidicaldus</taxon>
    </lineage>
</organism>